<dbReference type="EMBL" id="JAQQWI010000016">
    <property type="protein sequence ID" value="KAK8008025.1"/>
    <property type="molecule type" value="Genomic_DNA"/>
</dbReference>
<gene>
    <name evidence="2" type="ORF">PG991_010576</name>
</gene>
<protein>
    <submittedName>
        <fullName evidence="2">Uncharacterized protein</fullName>
    </submittedName>
</protein>
<sequence length="197" mass="22132">MVITGSDISKGPSPTQVQAALRSKPDQLRHFSPVNRPRSEACEGRCWEALEPPLVTAEDHREAKQRSSQPMSVWLERSLAPEAEQDALLAEKEATTLYLAIKATREELEQAGSTWRPRLADYEGAAVRYLDGLRESGKIGSTAALAVVMVFGNGFRVYEYDGARMHLRTDIKNVRVDFYGSLANRDYSKYYRGRVVH</sequence>
<proteinExistence type="predicted"/>
<keyword evidence="3" id="KW-1185">Reference proteome</keyword>
<evidence type="ECO:0000313" key="3">
    <source>
        <dbReference type="Proteomes" id="UP001396898"/>
    </source>
</evidence>
<feature type="region of interest" description="Disordered" evidence="1">
    <location>
        <begin position="1"/>
        <end position="38"/>
    </location>
</feature>
<reference evidence="2 3" key="1">
    <citation type="submission" date="2023-01" db="EMBL/GenBank/DDBJ databases">
        <title>Analysis of 21 Apiospora genomes using comparative genomics revels a genus with tremendous synthesis potential of carbohydrate active enzymes and secondary metabolites.</title>
        <authorList>
            <person name="Sorensen T."/>
        </authorList>
    </citation>
    <scope>NUCLEOTIDE SEQUENCE [LARGE SCALE GENOMIC DNA]</scope>
    <source>
        <strain evidence="2 3">CBS 20057</strain>
    </source>
</reference>
<evidence type="ECO:0000256" key="1">
    <source>
        <dbReference type="SAM" id="MobiDB-lite"/>
    </source>
</evidence>
<evidence type="ECO:0000313" key="2">
    <source>
        <dbReference type="EMBL" id="KAK8008025.1"/>
    </source>
</evidence>
<dbReference type="Proteomes" id="UP001396898">
    <property type="component" value="Unassembled WGS sequence"/>
</dbReference>
<organism evidence="2 3">
    <name type="scientific">Apiospora marii</name>
    <dbReference type="NCBI Taxonomy" id="335849"/>
    <lineage>
        <taxon>Eukaryota</taxon>
        <taxon>Fungi</taxon>
        <taxon>Dikarya</taxon>
        <taxon>Ascomycota</taxon>
        <taxon>Pezizomycotina</taxon>
        <taxon>Sordariomycetes</taxon>
        <taxon>Xylariomycetidae</taxon>
        <taxon>Amphisphaeriales</taxon>
        <taxon>Apiosporaceae</taxon>
        <taxon>Apiospora</taxon>
    </lineage>
</organism>
<comment type="caution">
    <text evidence="2">The sequence shown here is derived from an EMBL/GenBank/DDBJ whole genome shotgun (WGS) entry which is preliminary data.</text>
</comment>
<accession>A0ABR1RC10</accession>
<name>A0ABR1RC10_9PEZI</name>